<comment type="caution">
    <text evidence="9">The sequence shown here is derived from an EMBL/GenBank/DDBJ whole genome shotgun (WGS) entry which is preliminary data.</text>
</comment>
<dbReference type="PANTHER" id="PTHR22792">
    <property type="entry name" value="LUPUS LA PROTEIN-RELATED"/>
    <property type="match status" value="1"/>
</dbReference>
<dbReference type="InterPro" id="IPR000504">
    <property type="entry name" value="RRM_dom"/>
</dbReference>
<feature type="domain" description="HTH La-type RNA-binding" evidence="8">
    <location>
        <begin position="51"/>
        <end position="142"/>
    </location>
</feature>
<organism evidence="9 10">
    <name type="scientific">Protea cynaroides</name>
    <dbReference type="NCBI Taxonomy" id="273540"/>
    <lineage>
        <taxon>Eukaryota</taxon>
        <taxon>Viridiplantae</taxon>
        <taxon>Streptophyta</taxon>
        <taxon>Embryophyta</taxon>
        <taxon>Tracheophyta</taxon>
        <taxon>Spermatophyta</taxon>
        <taxon>Magnoliopsida</taxon>
        <taxon>Proteales</taxon>
        <taxon>Proteaceae</taxon>
        <taxon>Protea</taxon>
    </lineage>
</organism>
<dbReference type="PROSITE" id="PS50961">
    <property type="entry name" value="HTH_LA"/>
    <property type="match status" value="1"/>
</dbReference>
<protein>
    <recommendedName>
        <fullName evidence="11">La-related protein 6A</fullName>
    </recommendedName>
</protein>
<dbReference type="EMBL" id="JAMYWD010000003">
    <property type="protein sequence ID" value="KAJ4976531.1"/>
    <property type="molecule type" value="Genomic_DNA"/>
</dbReference>
<dbReference type="Pfam" id="PF00076">
    <property type="entry name" value="RRM_1"/>
    <property type="match status" value="1"/>
</dbReference>
<dbReference type="PROSITE" id="PS50102">
    <property type="entry name" value="RRM"/>
    <property type="match status" value="1"/>
</dbReference>
<feature type="region of interest" description="Disordered" evidence="6">
    <location>
        <begin position="1"/>
        <end position="22"/>
    </location>
</feature>
<evidence type="ECO:0008006" key="11">
    <source>
        <dbReference type="Google" id="ProtNLM"/>
    </source>
</evidence>
<keyword evidence="3 5" id="KW-0694">RNA-binding</keyword>
<keyword evidence="4" id="KW-0539">Nucleus</keyword>
<dbReference type="CDD" id="cd08033">
    <property type="entry name" value="LARP_6"/>
    <property type="match status" value="1"/>
</dbReference>
<dbReference type="GO" id="GO:1990904">
    <property type="term" value="C:ribonucleoprotein complex"/>
    <property type="evidence" value="ECO:0007669"/>
    <property type="project" value="InterPro"/>
</dbReference>
<dbReference type="Gene3D" id="3.30.70.330">
    <property type="match status" value="1"/>
</dbReference>
<evidence type="ECO:0000313" key="9">
    <source>
        <dbReference type="EMBL" id="KAJ4976531.1"/>
    </source>
</evidence>
<feature type="domain" description="RRM" evidence="7">
    <location>
        <begin position="149"/>
        <end position="241"/>
    </location>
</feature>
<dbReference type="GO" id="GO:0006396">
    <property type="term" value="P:RNA processing"/>
    <property type="evidence" value="ECO:0007669"/>
    <property type="project" value="InterPro"/>
</dbReference>
<gene>
    <name evidence="9" type="ORF">NE237_001637</name>
</gene>
<feature type="compositionally biased region" description="Polar residues" evidence="6">
    <location>
        <begin position="256"/>
        <end position="265"/>
    </location>
</feature>
<dbReference type="InterPro" id="IPR036388">
    <property type="entry name" value="WH-like_DNA-bd_sf"/>
</dbReference>
<reference evidence="9" key="1">
    <citation type="journal article" date="2023" name="Plant J.">
        <title>The genome of the king protea, Protea cynaroides.</title>
        <authorList>
            <person name="Chang J."/>
            <person name="Duong T.A."/>
            <person name="Schoeman C."/>
            <person name="Ma X."/>
            <person name="Roodt D."/>
            <person name="Barker N."/>
            <person name="Li Z."/>
            <person name="Van de Peer Y."/>
            <person name="Mizrachi E."/>
        </authorList>
    </citation>
    <scope>NUCLEOTIDE SEQUENCE</scope>
    <source>
        <tissue evidence="9">Young leaves</tissue>
    </source>
</reference>
<evidence type="ECO:0000256" key="5">
    <source>
        <dbReference type="PROSITE-ProRule" id="PRU00332"/>
    </source>
</evidence>
<accession>A0A9Q0KUD0</accession>
<dbReference type="InterPro" id="IPR036390">
    <property type="entry name" value="WH_DNA-bd_sf"/>
</dbReference>
<proteinExistence type="predicted"/>
<dbReference type="CDD" id="cd12288">
    <property type="entry name" value="RRM_La_like_plant"/>
    <property type="match status" value="1"/>
</dbReference>
<dbReference type="InterPro" id="IPR012677">
    <property type="entry name" value="Nucleotide-bd_a/b_plait_sf"/>
</dbReference>
<evidence type="ECO:0000256" key="6">
    <source>
        <dbReference type="SAM" id="MobiDB-lite"/>
    </source>
</evidence>
<sequence length="362" mass="40199">MESEEAVTSVASPLPSDSELMDIGSLDDLGFEEPEQPFNTAVPSSSSNEVVVLTEELRDKIIRQVEYYLSDENLPTDKFLMKYVKKDKEGFVPVTLIASFRKMKKLVRDNSLILAALQESTQLILSSDGKKVRRIHPLPVTEVNDAKSRTVLVENLPENYSTESIQRIFGDAGKIKNISIHDPQVTEKPTKISRAEKIISGKIHALLEYETVEAAEKAVATLNDEKDWRTGMRVELLLKRMGKYGLTKKGWKGTASEKNSNTPSSDVAGDDEHLKSTNRHDDIPEKEEEGHLPSDRTGWRSRNRGRSKGHKQHNHNGQGHGTLHHGPSVEGSKPPPGPRMPDGTRGFAMGRGRPPVSNQNSA</sequence>
<dbReference type="PRINTS" id="PR00302">
    <property type="entry name" value="LUPUSLA"/>
</dbReference>
<dbReference type="InterPro" id="IPR006630">
    <property type="entry name" value="La_HTH"/>
</dbReference>
<evidence type="ECO:0000256" key="3">
    <source>
        <dbReference type="ARBA" id="ARBA00022884"/>
    </source>
</evidence>
<feature type="compositionally biased region" description="Basic and acidic residues" evidence="6">
    <location>
        <begin position="270"/>
        <end position="298"/>
    </location>
</feature>
<comment type="subcellular location">
    <subcellularLocation>
        <location evidence="2">Nucleus</location>
    </subcellularLocation>
</comment>
<feature type="compositionally biased region" description="Basic residues" evidence="6">
    <location>
        <begin position="299"/>
        <end position="314"/>
    </location>
</feature>
<evidence type="ECO:0000256" key="4">
    <source>
        <dbReference type="ARBA" id="ARBA00023242"/>
    </source>
</evidence>
<dbReference type="Gene3D" id="1.10.10.10">
    <property type="entry name" value="Winged helix-like DNA-binding domain superfamily/Winged helix DNA-binding domain"/>
    <property type="match status" value="1"/>
</dbReference>
<dbReference type="SMART" id="SM00715">
    <property type="entry name" value="LA"/>
    <property type="match status" value="1"/>
</dbReference>
<name>A0A9Q0KUD0_9MAGN</name>
<dbReference type="Proteomes" id="UP001141806">
    <property type="component" value="Unassembled WGS sequence"/>
</dbReference>
<dbReference type="InterPro" id="IPR034878">
    <property type="entry name" value="La-rel_plant_RRM"/>
</dbReference>
<dbReference type="SUPFAM" id="SSF54928">
    <property type="entry name" value="RNA-binding domain, RBD"/>
    <property type="match status" value="1"/>
</dbReference>
<dbReference type="OrthoDB" id="435402at2759"/>
<evidence type="ECO:0000259" key="8">
    <source>
        <dbReference type="PROSITE" id="PS50961"/>
    </source>
</evidence>
<keyword evidence="10" id="KW-1185">Reference proteome</keyword>
<evidence type="ECO:0000259" key="7">
    <source>
        <dbReference type="PROSITE" id="PS50102"/>
    </source>
</evidence>
<evidence type="ECO:0000256" key="1">
    <source>
        <dbReference type="ARBA" id="ARBA00002339"/>
    </source>
</evidence>
<dbReference type="InterPro" id="IPR035979">
    <property type="entry name" value="RBD_domain_sf"/>
</dbReference>
<dbReference type="AlphaFoldDB" id="A0A9Q0KUD0"/>
<dbReference type="PANTHER" id="PTHR22792:SF159">
    <property type="entry name" value="LA-RELATED PROTEIN 1B-RELATED"/>
    <property type="match status" value="1"/>
</dbReference>
<evidence type="ECO:0000313" key="10">
    <source>
        <dbReference type="Proteomes" id="UP001141806"/>
    </source>
</evidence>
<dbReference type="GO" id="GO:0005634">
    <property type="term" value="C:nucleus"/>
    <property type="evidence" value="ECO:0007669"/>
    <property type="project" value="UniProtKB-SubCell"/>
</dbReference>
<dbReference type="GO" id="GO:0003729">
    <property type="term" value="F:mRNA binding"/>
    <property type="evidence" value="ECO:0007669"/>
    <property type="project" value="TreeGrafter"/>
</dbReference>
<dbReference type="SUPFAM" id="SSF46785">
    <property type="entry name" value="Winged helix' DNA-binding domain"/>
    <property type="match status" value="1"/>
</dbReference>
<dbReference type="InterPro" id="IPR045180">
    <property type="entry name" value="La_dom_prot"/>
</dbReference>
<dbReference type="InterPro" id="IPR002344">
    <property type="entry name" value="Lupus_La"/>
</dbReference>
<evidence type="ECO:0000256" key="2">
    <source>
        <dbReference type="ARBA" id="ARBA00004123"/>
    </source>
</evidence>
<dbReference type="FunFam" id="1.10.10.10:FF:000158">
    <property type="entry name" value="La ribonucleoprotein domain family member 7"/>
    <property type="match status" value="1"/>
</dbReference>
<comment type="function">
    <text evidence="1">Transcriptional regulator.</text>
</comment>
<feature type="region of interest" description="Disordered" evidence="6">
    <location>
        <begin position="249"/>
        <end position="362"/>
    </location>
</feature>
<dbReference type="Pfam" id="PF05383">
    <property type="entry name" value="La"/>
    <property type="match status" value="1"/>
</dbReference>